<dbReference type="EMBL" id="JAYRBN010000056">
    <property type="protein sequence ID" value="KAL2743588.1"/>
    <property type="molecule type" value="Genomic_DNA"/>
</dbReference>
<dbReference type="Proteomes" id="UP001607303">
    <property type="component" value="Unassembled WGS sequence"/>
</dbReference>
<keyword evidence="2" id="KW-1185">Reference proteome</keyword>
<dbReference type="AlphaFoldDB" id="A0ABD2CEU4"/>
<accession>A0ABD2CEU4</accession>
<gene>
    <name evidence="1" type="ORF">V1477_009077</name>
</gene>
<proteinExistence type="predicted"/>
<name>A0ABD2CEU4_VESMC</name>
<organism evidence="1 2">
    <name type="scientific">Vespula maculifrons</name>
    <name type="common">Eastern yellow jacket</name>
    <name type="synonym">Wasp</name>
    <dbReference type="NCBI Taxonomy" id="7453"/>
    <lineage>
        <taxon>Eukaryota</taxon>
        <taxon>Metazoa</taxon>
        <taxon>Ecdysozoa</taxon>
        <taxon>Arthropoda</taxon>
        <taxon>Hexapoda</taxon>
        <taxon>Insecta</taxon>
        <taxon>Pterygota</taxon>
        <taxon>Neoptera</taxon>
        <taxon>Endopterygota</taxon>
        <taxon>Hymenoptera</taxon>
        <taxon>Apocrita</taxon>
        <taxon>Aculeata</taxon>
        <taxon>Vespoidea</taxon>
        <taxon>Vespidae</taxon>
        <taxon>Vespinae</taxon>
        <taxon>Vespula</taxon>
    </lineage>
</organism>
<protein>
    <submittedName>
        <fullName evidence="1">Uncharacterized protein</fullName>
    </submittedName>
</protein>
<evidence type="ECO:0000313" key="2">
    <source>
        <dbReference type="Proteomes" id="UP001607303"/>
    </source>
</evidence>
<evidence type="ECO:0000313" key="1">
    <source>
        <dbReference type="EMBL" id="KAL2743588.1"/>
    </source>
</evidence>
<sequence>MNYIIKIYKKLTYSFKLYKTLFIILKKNHRIVISLYKNSFRNVFCECHRHNIFSLKLRISF</sequence>
<comment type="caution">
    <text evidence="1">The sequence shown here is derived from an EMBL/GenBank/DDBJ whole genome shotgun (WGS) entry which is preliminary data.</text>
</comment>
<reference evidence="1 2" key="1">
    <citation type="journal article" date="2024" name="Ann. Entomol. Soc. Am.">
        <title>Genomic analyses of the southern and eastern yellowjacket wasps (Hymenoptera: Vespidae) reveal evolutionary signatures of social life.</title>
        <authorList>
            <person name="Catto M.A."/>
            <person name="Caine P.B."/>
            <person name="Orr S.E."/>
            <person name="Hunt B.G."/>
            <person name="Goodisman M.A.D."/>
        </authorList>
    </citation>
    <scope>NUCLEOTIDE SEQUENCE [LARGE SCALE GENOMIC DNA]</scope>
    <source>
        <strain evidence="1">232</strain>
        <tissue evidence="1">Head and thorax</tissue>
    </source>
</reference>